<accession>A0ABT9MFU2</accession>
<keyword evidence="2" id="KW-1185">Reference proteome</keyword>
<protein>
    <submittedName>
        <fullName evidence="1">Uncharacterized protein</fullName>
    </submittedName>
</protein>
<dbReference type="Proteomes" id="UP001232163">
    <property type="component" value="Unassembled WGS sequence"/>
</dbReference>
<dbReference type="EMBL" id="JAURUR010000011">
    <property type="protein sequence ID" value="MDP9765467.1"/>
    <property type="molecule type" value="Genomic_DNA"/>
</dbReference>
<dbReference type="RefSeq" id="WP_307467537.1">
    <property type="nucleotide sequence ID" value="NZ_JAURUR010000011.1"/>
</dbReference>
<organism evidence="1 2">
    <name type="scientific">Deinococcus enclensis</name>
    <dbReference type="NCBI Taxonomy" id="1049582"/>
    <lineage>
        <taxon>Bacteria</taxon>
        <taxon>Thermotogati</taxon>
        <taxon>Deinococcota</taxon>
        <taxon>Deinococci</taxon>
        <taxon>Deinococcales</taxon>
        <taxon>Deinococcaceae</taxon>
        <taxon>Deinococcus</taxon>
    </lineage>
</organism>
<reference evidence="1 2" key="1">
    <citation type="submission" date="2023-07" db="EMBL/GenBank/DDBJ databases">
        <title>Genomic Encyclopedia of Type Strains, Phase IV (KMG-IV): sequencing the most valuable type-strain genomes for metagenomic binning, comparative biology and taxonomic classification.</title>
        <authorList>
            <person name="Goeker M."/>
        </authorList>
    </citation>
    <scope>NUCLEOTIDE SEQUENCE [LARGE SCALE GENOMIC DNA]</scope>
    <source>
        <strain evidence="1 2">NIO-1023</strain>
    </source>
</reference>
<evidence type="ECO:0000313" key="1">
    <source>
        <dbReference type="EMBL" id="MDP9765467.1"/>
    </source>
</evidence>
<proteinExistence type="predicted"/>
<sequence length="46" mass="4842">MRRGPGLVTVVLQGETLRFDARRGELLGPPFTPLGTHLDPAALSAG</sequence>
<evidence type="ECO:0000313" key="2">
    <source>
        <dbReference type="Proteomes" id="UP001232163"/>
    </source>
</evidence>
<gene>
    <name evidence="1" type="ORF">QO006_002918</name>
</gene>
<name>A0ABT9MFU2_9DEIO</name>
<comment type="caution">
    <text evidence="1">The sequence shown here is derived from an EMBL/GenBank/DDBJ whole genome shotgun (WGS) entry which is preliminary data.</text>
</comment>